<organism evidence="2 4">
    <name type="scientific">Rotaria magnacalcarata</name>
    <dbReference type="NCBI Taxonomy" id="392030"/>
    <lineage>
        <taxon>Eukaryota</taxon>
        <taxon>Metazoa</taxon>
        <taxon>Spiralia</taxon>
        <taxon>Gnathifera</taxon>
        <taxon>Rotifera</taxon>
        <taxon>Eurotatoria</taxon>
        <taxon>Bdelloidea</taxon>
        <taxon>Philodinida</taxon>
        <taxon>Philodinidae</taxon>
        <taxon>Rotaria</taxon>
    </lineage>
</organism>
<sequence length="24" mass="2602">GASTPTDNNNFPLVEKLNEQTPKS</sequence>
<feature type="region of interest" description="Disordered" evidence="1">
    <location>
        <begin position="1"/>
        <end position="24"/>
    </location>
</feature>
<proteinExistence type="predicted"/>
<reference evidence="2" key="1">
    <citation type="submission" date="2021-02" db="EMBL/GenBank/DDBJ databases">
        <authorList>
            <person name="Nowell W R."/>
        </authorList>
    </citation>
    <scope>NUCLEOTIDE SEQUENCE</scope>
</reference>
<accession>A0A8S3AV47</accession>
<comment type="caution">
    <text evidence="2">The sequence shown here is derived from an EMBL/GenBank/DDBJ whole genome shotgun (WGS) entry which is preliminary data.</text>
</comment>
<evidence type="ECO:0000313" key="2">
    <source>
        <dbReference type="EMBL" id="CAF4751999.1"/>
    </source>
</evidence>
<evidence type="ECO:0000256" key="1">
    <source>
        <dbReference type="SAM" id="MobiDB-lite"/>
    </source>
</evidence>
<feature type="compositionally biased region" description="Polar residues" evidence="1">
    <location>
        <begin position="1"/>
        <end position="11"/>
    </location>
</feature>
<name>A0A8S3AV47_9BILA</name>
<feature type="non-terminal residue" evidence="2">
    <location>
        <position position="1"/>
    </location>
</feature>
<protein>
    <submittedName>
        <fullName evidence="2">Uncharacterized protein</fullName>
    </submittedName>
</protein>
<dbReference type="Proteomes" id="UP000676336">
    <property type="component" value="Unassembled WGS sequence"/>
</dbReference>
<dbReference type="AlphaFoldDB" id="A0A8S3AV47"/>
<evidence type="ECO:0000313" key="4">
    <source>
        <dbReference type="Proteomes" id="UP000676336"/>
    </source>
</evidence>
<dbReference type="EMBL" id="CAJOBI010156450">
    <property type="protein sequence ID" value="CAF4833142.1"/>
    <property type="molecule type" value="Genomic_DNA"/>
</dbReference>
<gene>
    <name evidence="2" type="ORF">SMN809_LOCUS45167</name>
    <name evidence="3" type="ORF">SMN809_LOCUS48590</name>
</gene>
<evidence type="ECO:0000313" key="3">
    <source>
        <dbReference type="EMBL" id="CAF4833142.1"/>
    </source>
</evidence>
<dbReference type="EMBL" id="CAJOBI010137383">
    <property type="protein sequence ID" value="CAF4751999.1"/>
    <property type="molecule type" value="Genomic_DNA"/>
</dbReference>